<dbReference type="OrthoDB" id="366306at2"/>
<dbReference type="RefSeq" id="WP_024266407.1">
    <property type="nucleotide sequence ID" value="NC_023035.1"/>
</dbReference>
<dbReference type="InterPro" id="IPR027463">
    <property type="entry name" value="AcrB_DN_DC_subdom"/>
</dbReference>
<feature type="transmembrane region" description="Helical" evidence="1">
    <location>
        <begin position="932"/>
        <end position="959"/>
    </location>
</feature>
<feature type="transmembrane region" description="Helical" evidence="1">
    <location>
        <begin position="980"/>
        <end position="1000"/>
    </location>
</feature>
<keyword evidence="3" id="KW-1185">Reference proteome</keyword>
<dbReference type="PANTHER" id="PTHR32063">
    <property type="match status" value="1"/>
</dbReference>
<accession>V5WD30</accession>
<feature type="transmembrane region" description="Helical" evidence="1">
    <location>
        <begin position="387"/>
        <end position="409"/>
    </location>
</feature>
<feature type="transmembrane region" description="Helical" evidence="1">
    <location>
        <begin position="548"/>
        <end position="570"/>
    </location>
</feature>
<organism evidence="2 3">
    <name type="scientific">Salinispira pacifica</name>
    <dbReference type="NCBI Taxonomy" id="1307761"/>
    <lineage>
        <taxon>Bacteria</taxon>
        <taxon>Pseudomonadati</taxon>
        <taxon>Spirochaetota</taxon>
        <taxon>Spirochaetia</taxon>
        <taxon>Spirochaetales</taxon>
        <taxon>Spirochaetaceae</taxon>
        <taxon>Salinispira</taxon>
    </lineage>
</organism>
<dbReference type="KEGG" id="slr:L21SP2_0028"/>
<dbReference type="PRINTS" id="PR00702">
    <property type="entry name" value="ACRIFLAVINRP"/>
</dbReference>
<dbReference type="Gene3D" id="3.30.70.1320">
    <property type="entry name" value="Multidrug efflux transporter AcrB pore domain like"/>
    <property type="match status" value="1"/>
</dbReference>
<dbReference type="SUPFAM" id="SSF82693">
    <property type="entry name" value="Multidrug efflux transporter AcrB pore domain, PN1, PN2, PC1 and PC2 subdomains"/>
    <property type="match status" value="3"/>
</dbReference>
<feature type="transmembrane region" description="Helical" evidence="1">
    <location>
        <begin position="1012"/>
        <end position="1035"/>
    </location>
</feature>
<dbReference type="SUPFAM" id="SSF82714">
    <property type="entry name" value="Multidrug efflux transporter AcrB TolC docking domain, DN and DC subdomains"/>
    <property type="match status" value="2"/>
</dbReference>
<protein>
    <submittedName>
        <fullName evidence="2">RND multidrug efflux transporter, Acriflavin resistance protein</fullName>
    </submittedName>
</protein>
<keyword evidence="1" id="KW-1133">Transmembrane helix</keyword>
<feature type="transmembrane region" description="Helical" evidence="1">
    <location>
        <begin position="358"/>
        <end position="375"/>
    </location>
</feature>
<feature type="transmembrane region" description="Helical" evidence="1">
    <location>
        <begin position="429"/>
        <end position="449"/>
    </location>
</feature>
<dbReference type="GO" id="GO:0042910">
    <property type="term" value="F:xenobiotic transmembrane transporter activity"/>
    <property type="evidence" value="ECO:0007669"/>
    <property type="project" value="TreeGrafter"/>
</dbReference>
<feature type="transmembrane region" description="Helical" evidence="1">
    <location>
        <begin position="329"/>
        <end position="351"/>
    </location>
</feature>
<feature type="transmembrane region" description="Helical" evidence="1">
    <location>
        <begin position="12"/>
        <end position="33"/>
    </location>
</feature>
<dbReference type="Gene3D" id="3.30.70.1430">
    <property type="entry name" value="Multidrug efflux transporter AcrB pore domain"/>
    <property type="match status" value="2"/>
</dbReference>
<keyword evidence="1" id="KW-0472">Membrane</keyword>
<reference evidence="2 3" key="1">
    <citation type="journal article" date="2015" name="Stand. Genomic Sci.">
        <title>Complete genome sequence and description of Salinispira pacifica gen. nov., sp. nov., a novel spirochaete isolated form a hypersaline microbial mat.</title>
        <authorList>
            <person name="Ben Hania W."/>
            <person name="Joseph M."/>
            <person name="Schumann P."/>
            <person name="Bunk B."/>
            <person name="Fiebig A."/>
            <person name="Sproer C."/>
            <person name="Klenk H.P."/>
            <person name="Fardeau M.L."/>
            <person name="Spring S."/>
        </authorList>
    </citation>
    <scope>NUCLEOTIDE SEQUENCE [LARGE SCALE GENOMIC DNA]</scope>
    <source>
        <strain evidence="2 3">L21-RPul-D2</strain>
    </source>
</reference>
<dbReference type="HOGENOM" id="CLU_002755_1_2_12"/>
<dbReference type="EMBL" id="CP006939">
    <property type="protein sequence ID" value="AHC13474.1"/>
    <property type="molecule type" value="Genomic_DNA"/>
</dbReference>
<dbReference type="GO" id="GO:0005886">
    <property type="term" value="C:plasma membrane"/>
    <property type="evidence" value="ECO:0007669"/>
    <property type="project" value="TreeGrafter"/>
</dbReference>
<keyword evidence="1" id="KW-0812">Transmembrane</keyword>
<dbReference type="PANTHER" id="PTHR32063:SF0">
    <property type="entry name" value="SWARMING MOTILITY PROTEIN SWRC"/>
    <property type="match status" value="1"/>
</dbReference>
<dbReference type="STRING" id="1307761.L21SP2_0028"/>
<dbReference type="Pfam" id="PF00873">
    <property type="entry name" value="ACR_tran"/>
    <property type="match status" value="1"/>
</dbReference>
<dbReference type="InterPro" id="IPR001036">
    <property type="entry name" value="Acrflvin-R"/>
</dbReference>
<evidence type="ECO:0000313" key="2">
    <source>
        <dbReference type="EMBL" id="AHC13474.1"/>
    </source>
</evidence>
<dbReference type="Gene3D" id="1.20.1640.10">
    <property type="entry name" value="Multidrug efflux transporter AcrB transmembrane domain"/>
    <property type="match status" value="2"/>
</dbReference>
<name>V5WD30_9SPIO</name>
<dbReference type="SUPFAM" id="SSF82866">
    <property type="entry name" value="Multidrug efflux transporter AcrB transmembrane domain"/>
    <property type="match status" value="2"/>
</dbReference>
<feature type="transmembrane region" description="Helical" evidence="1">
    <location>
        <begin position="906"/>
        <end position="926"/>
    </location>
</feature>
<dbReference type="PATRIC" id="fig|1307761.3.peg.28"/>
<feature type="transmembrane region" description="Helical" evidence="1">
    <location>
        <begin position="461"/>
        <end position="483"/>
    </location>
</feature>
<dbReference type="AlphaFoldDB" id="V5WD30"/>
<evidence type="ECO:0000313" key="3">
    <source>
        <dbReference type="Proteomes" id="UP000018680"/>
    </source>
</evidence>
<feature type="transmembrane region" description="Helical" evidence="1">
    <location>
        <begin position="876"/>
        <end position="894"/>
    </location>
</feature>
<sequence>MSIPRLAVKHPVTATMVFAAFFVLGILSLTRIGQELFPDVNLPTAIVFTTNPGVGPYEMESGVSRRIESAFAGLDGVESISSESYEGMSMVQVGFVSGTDLDIMLPEIREAINTVSQNFPQGTERPLIFKFSSNTLPSLRVNVFTGSSGINIRDLIESEVVPQLERIPGVAQVDFFGGREAAMMVRLDMESLIKLEIPIPQVIRAFEGENISLPGGTITADRRTIIIRTIGEFKDSTDIGNTLVGYKGQVPVYLKDIAEISLDYKPQQEYVYVRGNEGVNLAIQKQSGFNTVDVNEAVLERISEIRRVLPSSIRFEVQSDQAVQVRGSIGGVATTAWQGGILAIIVLLIFLRNVRSTVIVSMAIPVSVIATFSLIDFGGMTLNITSLLGITLAIGMFVDNAIVVLESIYRKQLMGISRHDAAIEGAEEVSKAIIASTLTTMAVFIPMLFVEGLAGHLFRDLSLTISFSLGMSLITALALIPMLSSRFLKVEKLTGLHPDKLHELSLADVTTRTGNRVLDKLGEWIQHGLKKLDEGYESLINWSLNHRWTVIISAVLLLVFSFGSILLLGMEFIPEADEGTFQISIETRVGSDYALTTEKVYGIEDIIREEAGDYLETLSTRVGDGGSNFANVDIALVGKDERSEDIWEITRRINRRIEREILDIQHNLTITGMSSLAGMASGGGGSPLVVRLLGDDLESMQDYAEILVNRMGAVEGTRNFRSSFSTGRPELQFRIKREQAVSLGLSPLEIAATVRAAYNGQTVSRFSRDGDDLDVVIILNEEDRNSLDKMTNLTFVNQAGTPIPLENVIEIVEEQGPQGIIRQDRTRVVEVLGNTDGSRALNRVVDDMEAILDDMGPAPLGISREIAGSASEMDESFQSLLFALIMALSLVYMVMASQFEDFLNPLIVMFSVPFSIFGLVAALLLTNTTFNILSFTGAILLTGIVVNNAIVLIDYIHLLRSQGLDLKSAIIRGGTTRLKPILMTTTTTLLGLIPMALGYGTGAELRAPMAKAVVGGLTTSTLITLVLIPTIYWIIESYRLKRREAEA</sequence>
<dbReference type="Gene3D" id="3.30.70.1440">
    <property type="entry name" value="Multidrug efflux transporter AcrB pore domain"/>
    <property type="match status" value="1"/>
</dbReference>
<gene>
    <name evidence="2" type="ORF">L21SP2_0028</name>
</gene>
<dbReference type="Proteomes" id="UP000018680">
    <property type="component" value="Chromosome"/>
</dbReference>
<proteinExistence type="predicted"/>
<dbReference type="eggNOG" id="COG0841">
    <property type="taxonomic scope" value="Bacteria"/>
</dbReference>
<evidence type="ECO:0000256" key="1">
    <source>
        <dbReference type="SAM" id="Phobius"/>
    </source>
</evidence>
<dbReference type="Gene3D" id="3.30.2090.10">
    <property type="entry name" value="Multidrug efflux transporter AcrB TolC docking domain, DN and DC subdomains"/>
    <property type="match status" value="2"/>
</dbReference>